<dbReference type="Proteomes" id="UP001201163">
    <property type="component" value="Unassembled WGS sequence"/>
</dbReference>
<organism evidence="2 3">
    <name type="scientific">Lactarius akahatsu</name>
    <dbReference type="NCBI Taxonomy" id="416441"/>
    <lineage>
        <taxon>Eukaryota</taxon>
        <taxon>Fungi</taxon>
        <taxon>Dikarya</taxon>
        <taxon>Basidiomycota</taxon>
        <taxon>Agaricomycotina</taxon>
        <taxon>Agaricomycetes</taxon>
        <taxon>Russulales</taxon>
        <taxon>Russulaceae</taxon>
        <taxon>Lactarius</taxon>
    </lineage>
</organism>
<reference evidence="2" key="1">
    <citation type="submission" date="2022-01" db="EMBL/GenBank/DDBJ databases">
        <title>Comparative genomics reveals a dynamic genome evolution in the ectomycorrhizal milk-cap (Lactarius) mushrooms.</title>
        <authorList>
            <consortium name="DOE Joint Genome Institute"/>
            <person name="Lebreton A."/>
            <person name="Tang N."/>
            <person name="Kuo A."/>
            <person name="LaButti K."/>
            <person name="Drula E."/>
            <person name="Barry K."/>
            <person name="Clum A."/>
            <person name="Lipzen A."/>
            <person name="Mousain D."/>
            <person name="Ng V."/>
            <person name="Wang R."/>
            <person name="Wang X."/>
            <person name="Dai Y."/>
            <person name="Henrissat B."/>
            <person name="Grigoriev I.V."/>
            <person name="Guerin-Laguette A."/>
            <person name="Yu F."/>
            <person name="Martin F.M."/>
        </authorList>
    </citation>
    <scope>NUCLEOTIDE SEQUENCE</scope>
    <source>
        <strain evidence="2">QP</strain>
    </source>
</reference>
<feature type="compositionally biased region" description="Basic residues" evidence="1">
    <location>
        <begin position="130"/>
        <end position="140"/>
    </location>
</feature>
<evidence type="ECO:0000256" key="1">
    <source>
        <dbReference type="SAM" id="MobiDB-lite"/>
    </source>
</evidence>
<feature type="non-terminal residue" evidence="2">
    <location>
        <position position="201"/>
    </location>
</feature>
<accession>A0AAD4LHG9</accession>
<gene>
    <name evidence="2" type="ORF">EDB92DRAFT_2113743</name>
</gene>
<evidence type="ECO:0000313" key="2">
    <source>
        <dbReference type="EMBL" id="KAH8993401.1"/>
    </source>
</evidence>
<evidence type="ECO:0000313" key="3">
    <source>
        <dbReference type="Proteomes" id="UP001201163"/>
    </source>
</evidence>
<feature type="region of interest" description="Disordered" evidence="1">
    <location>
        <begin position="78"/>
        <end position="155"/>
    </location>
</feature>
<dbReference type="EMBL" id="JAKELL010000018">
    <property type="protein sequence ID" value="KAH8993401.1"/>
    <property type="molecule type" value="Genomic_DNA"/>
</dbReference>
<sequence>ALPRALELVNALPRLAASDGFALVSLVHARVPAPVLGLICSLSHRLSPSRTFRTRLSPLYLCKPCGIPSAYELTRTRLRTGRITQTRTNARPPARITNQQPRHDVPHGHSPRASPSSSTGAAAGQAHSPRTTRRAQHLHARSTSASAGGGSNGSARVVSVKGTNAVWIQLCIPYPQYIGLYYIAPSCGKVAASHLQVRLRT</sequence>
<comment type="caution">
    <text evidence="2">The sequence shown here is derived from an EMBL/GenBank/DDBJ whole genome shotgun (WGS) entry which is preliminary data.</text>
</comment>
<name>A0AAD4LHG9_9AGAM</name>
<dbReference type="AlphaFoldDB" id="A0AAD4LHG9"/>
<protein>
    <submittedName>
        <fullName evidence="2">Uncharacterized protein</fullName>
    </submittedName>
</protein>
<feature type="compositionally biased region" description="Low complexity" evidence="1">
    <location>
        <begin position="111"/>
        <end position="128"/>
    </location>
</feature>
<proteinExistence type="predicted"/>
<keyword evidence="3" id="KW-1185">Reference proteome</keyword>
<feature type="non-terminal residue" evidence="2">
    <location>
        <position position="1"/>
    </location>
</feature>